<accession>A0A0K2SX69</accession>
<keyword evidence="3 8" id="KW-0812">Transmembrane</keyword>
<feature type="non-terminal residue" evidence="12">
    <location>
        <position position="1"/>
    </location>
</feature>
<feature type="compositionally biased region" description="Basic and acidic residues" evidence="10">
    <location>
        <begin position="1970"/>
        <end position="1984"/>
    </location>
</feature>
<evidence type="ECO:0000256" key="5">
    <source>
        <dbReference type="ARBA" id="ARBA00022989"/>
    </source>
</evidence>
<dbReference type="OrthoDB" id="6374710at2759"/>
<sequence>TITTVTSDASNVEELLEGMDTKYKKVTEVTYTSSSDMPEEKRSFMDKIKSFVTSEVSQENEPEKIDEDHSIPKDEERVIDSSEKKSQKKKRKSKHLFMKDKVDVLSQPKIGISSLENKDSFNSQNDPGALFSTESDAHVFRHDKKKSFFDKMKSFIRKDDVGSSSKKSKSKPPVDSNFYDFLMKDRYPPSLYERISVRIPKSADMSVIKDIIRSSSPLAVFDDNDLEDISERIHANSRSFTDDVIDLDMNVKLRPSGIKCMISFDLSLLSPSSRYDDVKKIITDQVPDENINSIKLDELIRYILHQFQNTGPQFSSFQLPLHDLRSEDNKIIDSLDMSKQATYADVLSKSASSDVEKTHIVNNYKMYYQYCKDKLNDKKSNVILDDLLVLEIIQQNIEEGIRELEFFQSSEDVVVLRNESIYLLNNLLIPEIARSKLLLVDESIQSLKDYHSGQELEKLKESFSQLSSSHTSSKDLWEVAKQSQRLSIDIDQHIKSIWKQKESNSQNTGDDALALKSKNDIYLHKCLDFIQLWESYEEMMNIVQPWLVSAEEILSKGSKLTPSLISQFSTYNAFIPKAGSKLSEAYSLISLSDEDLQRQLWATFEKRWFEVESKINSVSNLEIDTQSKISKPLKFPISIDDSKEIYNKIQLEFSNKLRAEAILKDSEELLLEKEDPSYWLLLLKNSEMNIDCLFSLMNKEWLLSSAMERIEQRMRTYSQEIQELKKIKKKDVRLLKFEDLSNLLSEESRKLKMLNDVIDSVNASGKLNIDKLRKNIISNESKVKSLNNDLKNCKKNGDSTIDDSMEKICNLNSDLEGAKIKLNFIQSPDKLGPDSVPRSPGSIRRHLSEIKKLQDFVNLKLKEVQELESSSSDSFISQNNGISSLQQEWSSVLNDLKSEMTKWESLYMEIKSYGEKYKCTEGKIRSMENELEALEEGGRKKKSSPFSDADHLKRCEIISSEIIETNNHVENLKDLASIVCKKIGMEDGSIGRQHFNKDIESLIHRLEFLKTALSIVQTEAAQQVTDTSKLNGTISSAKSRIQKVQEETKQIKSQSMPSSSTEPQIASLREHLLELGRIEAETNNNLKVSTGIDGEREDIKGVLKLWQSVFQETFARYQELSCALSENHDIDSALDLWKKYLGRVEKELDQDLPKNYDSLLERKRIYGVHKTLLEDHHQSLSKIESEKSLPLSLLHENVIKSLDNRAEFISERLKSWEEYKAENDELFLWLKQMEREKARLHLKHVPIHSIDDILQKIEYLLEKTTYGESLVERQQKRLSGDLATEYETNISKGLKTELHSVRQRISSLKAGLRTWKDHLLRVKKLSNDFDLKSTEMNQFLKKNTSGISLAPPNLIPEAIQKYKTLRLDLEKGETIMEEMKDIETAIKEYASPEDIKCVSQKLWLNQQKYEDLHHDITIKIQKLEEQLALIELYNKKFEKFMVWASQFEDRIKSIKETYIIDLVPRFQHEIDEELMLKQKEVEWLKGVSSKLLPKVPEDSRARLESHSLELANKWSSIQAQWSQRLSKWKDLNEAISKLEKETDDMLVWINAQDRVMVSGIPFVDSSKESIRKALSGNETFLKSIKKKSPELSQILNDSEVVLSGCHDLNVNVDLVRESVELLSMRWARLCSDAEQRKPFICDTEAEWKHFKENCQGLEEVLSTLDNETSQKGWESYRNRLGEINTKFCDMARKGRLDKKGDIKKLYQDINNGWVEKSRLENKPQWAREVNFLRGVDAQVTELQFSSKIPEDEKNKKLKKILTTLRRRYEDEKEDEKYSEILLELWKRIHELLDINILPLYASQKSRSSVGATQYQELETPLLVASSSNVNLAEFSPSEIENELASISAVKEKLNSSTPKEKLKSELESSLSSFQAKLDLLYKYLKSPTPIKSEEISIVHDITERLLRVSRGYLDNSNYISEILMNNYGTDEEYARKGKINEMEGKLKELEEISHSKHKRVLNASLIESGDQSRSHTTSDIDKSPQDNNSGDSSPGSRCSLCRRRNVKQLDQDLWRLQKYIEMAHSTLGSLKTPPDSVEDLEDVFQDHREFLMEMDSHKSLMMSVNVVGKHLISHYKSQEKASELQNRLNVINAQWDEACEAAILWQIRLQTSFLQNAEFHRVVDDLSKWLDETTISIQSCEPINLNLPSDILQTKLEMFDDLLHDLKRCEPRIVSLRETADMLQIQLDKNEEQQSICIRVKEKLRTLSQKFRILINVCHVYSKKLSRAIGHETGDSCEDLVVVPTLTDELLHLKDSSSTQRGLLSSTSSSFNVPPPSSSSIISSQEGDAIPSENGVLRRSYTFLGRVVRAAVPIQAIMLLLLGVSSIVPLNQEDLICTLQNNLERSFEP</sequence>
<keyword evidence="6 8" id="KW-0472">Membrane</keyword>
<feature type="region of interest" description="Disordered" evidence="10">
    <location>
        <begin position="1964"/>
        <end position="1999"/>
    </location>
</feature>
<dbReference type="InterPro" id="IPR012315">
    <property type="entry name" value="KASH"/>
</dbReference>
<comment type="subcellular location">
    <subcellularLocation>
        <location evidence="1">Nucleus membrane</location>
    </subcellularLocation>
</comment>
<dbReference type="EMBL" id="HACA01000774">
    <property type="protein sequence ID" value="CDW18135.1"/>
    <property type="molecule type" value="Transcribed_RNA"/>
</dbReference>
<feature type="topological domain" description="Cytoplasmic" evidence="8">
    <location>
        <begin position="1"/>
        <end position="2309"/>
    </location>
</feature>
<dbReference type="Gene3D" id="1.20.58.60">
    <property type="match status" value="4"/>
</dbReference>
<feature type="compositionally biased region" description="Basic residues" evidence="10">
    <location>
        <begin position="86"/>
        <end position="96"/>
    </location>
</feature>
<dbReference type="GO" id="GO:0034993">
    <property type="term" value="C:meiotic nuclear membrane microtubule tethering complex"/>
    <property type="evidence" value="ECO:0007669"/>
    <property type="project" value="TreeGrafter"/>
</dbReference>
<dbReference type="SMART" id="SM00150">
    <property type="entry name" value="SPEC"/>
    <property type="match status" value="4"/>
</dbReference>
<proteinExistence type="inferred from homology"/>
<dbReference type="GO" id="GO:0007097">
    <property type="term" value="P:nuclear migration"/>
    <property type="evidence" value="ECO:0007669"/>
    <property type="project" value="TreeGrafter"/>
</dbReference>
<name>A0A0K2SX69_LEPSM</name>
<dbReference type="InterPro" id="IPR018159">
    <property type="entry name" value="Spectrin/alpha-actinin"/>
</dbReference>
<dbReference type="InterPro" id="IPR052403">
    <property type="entry name" value="LINC-complex_assoc"/>
</dbReference>
<organism evidence="12">
    <name type="scientific">Lepeophtheirus salmonis</name>
    <name type="common">Salmon louse</name>
    <name type="synonym">Caligus salmonis</name>
    <dbReference type="NCBI Taxonomy" id="72036"/>
    <lineage>
        <taxon>Eukaryota</taxon>
        <taxon>Metazoa</taxon>
        <taxon>Ecdysozoa</taxon>
        <taxon>Arthropoda</taxon>
        <taxon>Crustacea</taxon>
        <taxon>Multicrustacea</taxon>
        <taxon>Hexanauplia</taxon>
        <taxon>Copepoda</taxon>
        <taxon>Siphonostomatoida</taxon>
        <taxon>Caligidae</taxon>
        <taxon>Lepeophtheirus</taxon>
    </lineage>
</organism>
<keyword evidence="5" id="KW-1133">Transmembrane helix</keyword>
<evidence type="ECO:0000256" key="9">
    <source>
        <dbReference type="SAM" id="Coils"/>
    </source>
</evidence>
<keyword evidence="4" id="KW-0677">Repeat</keyword>
<dbReference type="GO" id="GO:0005640">
    <property type="term" value="C:nuclear outer membrane"/>
    <property type="evidence" value="ECO:0007669"/>
    <property type="project" value="TreeGrafter"/>
</dbReference>
<evidence type="ECO:0000256" key="2">
    <source>
        <dbReference type="ARBA" id="ARBA00008619"/>
    </source>
</evidence>
<evidence type="ECO:0000256" key="6">
    <source>
        <dbReference type="ARBA" id="ARBA00023136"/>
    </source>
</evidence>
<feature type="topological domain" description="Perinuclear space" evidence="8">
    <location>
        <begin position="2331"/>
        <end position="2349"/>
    </location>
</feature>
<evidence type="ECO:0000256" key="1">
    <source>
        <dbReference type="ARBA" id="ARBA00004126"/>
    </source>
</evidence>
<dbReference type="SMART" id="SM01249">
    <property type="entry name" value="KASH"/>
    <property type="match status" value="1"/>
</dbReference>
<keyword evidence="7" id="KW-0539">Nucleus</keyword>
<dbReference type="Pfam" id="PF00435">
    <property type="entry name" value="Spectrin"/>
    <property type="match status" value="1"/>
</dbReference>
<evidence type="ECO:0000256" key="7">
    <source>
        <dbReference type="ARBA" id="ARBA00023242"/>
    </source>
</evidence>
<feature type="domain" description="KASH" evidence="11">
    <location>
        <begin position="2301"/>
        <end position="2349"/>
    </location>
</feature>
<comment type="similarity">
    <text evidence="2">Belongs to the nesprin family.</text>
</comment>
<dbReference type="Pfam" id="PF10541">
    <property type="entry name" value="KASH"/>
    <property type="match status" value="1"/>
</dbReference>
<feature type="compositionally biased region" description="Polar residues" evidence="10">
    <location>
        <begin position="1985"/>
        <end position="1996"/>
    </location>
</feature>
<dbReference type="Gene3D" id="1.10.287.1490">
    <property type="match status" value="1"/>
</dbReference>
<evidence type="ECO:0000313" key="12">
    <source>
        <dbReference type="EMBL" id="CDW18135.1"/>
    </source>
</evidence>
<evidence type="ECO:0000256" key="10">
    <source>
        <dbReference type="SAM" id="MobiDB-lite"/>
    </source>
</evidence>
<evidence type="ECO:0000259" key="11">
    <source>
        <dbReference type="PROSITE" id="PS51049"/>
    </source>
</evidence>
<reference evidence="12" key="1">
    <citation type="submission" date="2014-05" db="EMBL/GenBank/DDBJ databases">
        <authorList>
            <person name="Chronopoulou M."/>
        </authorList>
    </citation>
    <scope>NUCLEOTIDE SEQUENCE</scope>
    <source>
        <tissue evidence="12">Whole organism</tissue>
    </source>
</reference>
<evidence type="ECO:0000256" key="4">
    <source>
        <dbReference type="ARBA" id="ARBA00022737"/>
    </source>
</evidence>
<dbReference type="PANTHER" id="PTHR47535">
    <property type="entry name" value="MUSCLE-SPECIFIC PROTEIN 300 KDA, ISOFORM G"/>
    <property type="match status" value="1"/>
</dbReference>
<evidence type="ECO:0000256" key="3">
    <source>
        <dbReference type="ARBA" id="ARBA00022692"/>
    </source>
</evidence>
<feature type="coiled-coil region" evidence="9">
    <location>
        <begin position="910"/>
        <end position="937"/>
    </location>
</feature>
<feature type="compositionally biased region" description="Low complexity" evidence="10">
    <location>
        <begin position="2260"/>
        <end position="2284"/>
    </location>
</feature>
<keyword evidence="9" id="KW-0175">Coiled coil</keyword>
<dbReference type="GO" id="GO:0051015">
    <property type="term" value="F:actin filament binding"/>
    <property type="evidence" value="ECO:0007669"/>
    <property type="project" value="TreeGrafter"/>
</dbReference>
<feature type="region of interest" description="Disordered" evidence="10">
    <location>
        <begin position="52"/>
        <end position="102"/>
    </location>
</feature>
<feature type="coiled-coil region" evidence="9">
    <location>
        <begin position="769"/>
        <end position="796"/>
    </location>
</feature>
<dbReference type="GO" id="GO:0005737">
    <property type="term" value="C:cytoplasm"/>
    <property type="evidence" value="ECO:0007669"/>
    <property type="project" value="TreeGrafter"/>
</dbReference>
<dbReference type="PANTHER" id="PTHR47535:SF1">
    <property type="entry name" value="NESPRIN-1"/>
    <property type="match status" value="1"/>
</dbReference>
<dbReference type="InterPro" id="IPR002017">
    <property type="entry name" value="Spectrin_repeat"/>
</dbReference>
<feature type="compositionally biased region" description="Basic and acidic residues" evidence="10">
    <location>
        <begin position="61"/>
        <end position="85"/>
    </location>
</feature>
<protein>
    <recommendedName>
        <fullName evidence="11">KASH domain-containing protein</fullName>
    </recommendedName>
</protein>
<evidence type="ECO:0000256" key="8">
    <source>
        <dbReference type="PROSITE-ProRule" id="PRU00385"/>
    </source>
</evidence>
<feature type="region of interest" description="Disordered" evidence="10">
    <location>
        <begin position="2260"/>
        <end position="2288"/>
    </location>
</feature>
<feature type="non-terminal residue" evidence="12">
    <location>
        <position position="2349"/>
    </location>
</feature>
<dbReference type="SUPFAM" id="SSF46966">
    <property type="entry name" value="Spectrin repeat"/>
    <property type="match status" value="4"/>
</dbReference>
<dbReference type="PROSITE" id="PS51049">
    <property type="entry name" value="KASH"/>
    <property type="match status" value="1"/>
</dbReference>
<dbReference type="CDD" id="cd00176">
    <property type="entry name" value="SPEC"/>
    <property type="match status" value="1"/>
</dbReference>